<dbReference type="AlphaFoldDB" id="A0A553ZUM5"/>
<organism evidence="3 4">
    <name type="scientific">Alkalicoccobacillus porphyridii</name>
    <dbReference type="NCBI Taxonomy" id="2597270"/>
    <lineage>
        <taxon>Bacteria</taxon>
        <taxon>Bacillati</taxon>
        <taxon>Bacillota</taxon>
        <taxon>Bacilli</taxon>
        <taxon>Bacillales</taxon>
        <taxon>Bacillaceae</taxon>
        <taxon>Alkalicoccobacillus</taxon>
    </lineage>
</organism>
<dbReference type="EMBL" id="VLXZ01000014">
    <property type="protein sequence ID" value="TSB45159.1"/>
    <property type="molecule type" value="Genomic_DNA"/>
</dbReference>
<keyword evidence="4" id="KW-1185">Reference proteome</keyword>
<keyword evidence="1" id="KW-0749">Sporulation</keyword>
<proteinExistence type="predicted"/>
<dbReference type="GO" id="GO:0030435">
    <property type="term" value="P:sporulation resulting in formation of a cellular spore"/>
    <property type="evidence" value="ECO:0007669"/>
    <property type="project" value="UniProtKB-KW"/>
</dbReference>
<feature type="region of interest" description="Disordered" evidence="2">
    <location>
        <begin position="1"/>
        <end position="46"/>
    </location>
</feature>
<evidence type="ECO:0000256" key="2">
    <source>
        <dbReference type="SAM" id="MobiDB-lite"/>
    </source>
</evidence>
<accession>A0A553ZUM5</accession>
<name>A0A553ZUM5_9BACI</name>
<dbReference type="OrthoDB" id="2455637at2"/>
<dbReference type="InterPro" id="IPR012612">
    <property type="entry name" value="SASP_SspN"/>
</dbReference>
<dbReference type="GO" id="GO:0042601">
    <property type="term" value="C:endospore-forming forespore"/>
    <property type="evidence" value="ECO:0007669"/>
    <property type="project" value="InterPro"/>
</dbReference>
<evidence type="ECO:0000256" key="1">
    <source>
        <dbReference type="ARBA" id="ARBA00022969"/>
    </source>
</evidence>
<evidence type="ECO:0000313" key="4">
    <source>
        <dbReference type="Proteomes" id="UP000318521"/>
    </source>
</evidence>
<gene>
    <name evidence="3" type="ORF">FN960_17950</name>
</gene>
<dbReference type="Proteomes" id="UP000318521">
    <property type="component" value="Unassembled WGS sequence"/>
</dbReference>
<protein>
    <submittedName>
        <fullName evidence="3">Acid-soluble spore protein N</fullName>
    </submittedName>
</protein>
<evidence type="ECO:0000313" key="3">
    <source>
        <dbReference type="EMBL" id="TSB45159.1"/>
    </source>
</evidence>
<dbReference type="GO" id="GO:0030436">
    <property type="term" value="P:asexual sporulation"/>
    <property type="evidence" value="ECO:0007669"/>
    <property type="project" value="InterPro"/>
</dbReference>
<sequence length="46" mass="5239">MSKPNQRGQQFRPDHLGTQPRESDSNKGKKMNTKSNQQPDYVPPKG</sequence>
<dbReference type="NCBIfam" id="NF006904">
    <property type="entry name" value="PRK09398.1"/>
    <property type="match status" value="1"/>
</dbReference>
<comment type="caution">
    <text evidence="3">The sequence shown here is derived from an EMBL/GenBank/DDBJ whole genome shotgun (WGS) entry which is preliminary data.</text>
</comment>
<reference evidence="3 4" key="1">
    <citation type="submission" date="2019-07" db="EMBL/GenBank/DDBJ databases">
        <authorList>
            <person name="Park Y.J."/>
            <person name="Jeong S.E."/>
            <person name="Jung H.S."/>
        </authorList>
    </citation>
    <scope>NUCLEOTIDE SEQUENCE [LARGE SCALE GENOMIC DNA]</scope>
    <source>
        <strain evidence="4">P16(2019)</strain>
    </source>
</reference>
<dbReference type="Pfam" id="PF08177">
    <property type="entry name" value="SspN"/>
    <property type="match status" value="1"/>
</dbReference>
<dbReference type="RefSeq" id="WP_143850241.1">
    <property type="nucleotide sequence ID" value="NZ_VLXZ01000014.1"/>
</dbReference>